<dbReference type="AlphaFoldDB" id="A0A1M5Y2B0"/>
<protein>
    <submittedName>
        <fullName evidence="6">Putative ABC transport system ATP-binding protein</fullName>
    </submittedName>
</protein>
<keyword evidence="7" id="KW-1185">Reference proteome</keyword>
<dbReference type="PANTHER" id="PTHR42798:SF6">
    <property type="entry name" value="CELL DIVISION ATP-BINDING PROTEIN FTSE"/>
    <property type="match status" value="1"/>
</dbReference>
<dbReference type="PROSITE" id="PS00211">
    <property type="entry name" value="ABC_TRANSPORTER_1"/>
    <property type="match status" value="1"/>
</dbReference>
<evidence type="ECO:0000313" key="7">
    <source>
        <dbReference type="Proteomes" id="UP000184526"/>
    </source>
</evidence>
<keyword evidence="3" id="KW-0547">Nucleotide-binding</keyword>
<accession>A0A1M5Y2B0</accession>
<dbReference type="PANTHER" id="PTHR42798">
    <property type="entry name" value="LIPOPROTEIN-RELEASING SYSTEM ATP-BINDING PROTEIN LOLD"/>
    <property type="match status" value="1"/>
</dbReference>
<keyword evidence="4 6" id="KW-0067">ATP-binding</keyword>
<dbReference type="RefSeq" id="WP_072832436.1">
    <property type="nucleotide sequence ID" value="NZ_FQXP01000011.1"/>
</dbReference>
<dbReference type="PROSITE" id="PS50893">
    <property type="entry name" value="ABC_TRANSPORTER_2"/>
    <property type="match status" value="1"/>
</dbReference>
<proteinExistence type="inferred from homology"/>
<dbReference type="SMART" id="SM00382">
    <property type="entry name" value="AAA"/>
    <property type="match status" value="1"/>
</dbReference>
<dbReference type="SUPFAM" id="SSF52540">
    <property type="entry name" value="P-loop containing nucleoside triphosphate hydrolases"/>
    <property type="match status" value="1"/>
</dbReference>
<dbReference type="FunFam" id="3.40.50.300:FF:000032">
    <property type="entry name" value="Export ABC transporter ATP-binding protein"/>
    <property type="match status" value="1"/>
</dbReference>
<reference evidence="6 7" key="1">
    <citation type="submission" date="2016-11" db="EMBL/GenBank/DDBJ databases">
        <authorList>
            <person name="Jaros S."/>
            <person name="Januszkiewicz K."/>
            <person name="Wedrychowicz H."/>
        </authorList>
    </citation>
    <scope>NUCLEOTIDE SEQUENCE [LARGE SCALE GENOMIC DNA]</scope>
    <source>
        <strain evidence="6 7">DSM 3089</strain>
    </source>
</reference>
<dbReference type="Pfam" id="PF00005">
    <property type="entry name" value="ABC_tran"/>
    <property type="match status" value="1"/>
</dbReference>
<organism evidence="6 7">
    <name type="scientific">Clostridium collagenovorans DSM 3089</name>
    <dbReference type="NCBI Taxonomy" id="1121306"/>
    <lineage>
        <taxon>Bacteria</taxon>
        <taxon>Bacillati</taxon>
        <taxon>Bacillota</taxon>
        <taxon>Clostridia</taxon>
        <taxon>Eubacteriales</taxon>
        <taxon>Clostridiaceae</taxon>
        <taxon>Clostridium</taxon>
    </lineage>
</organism>
<evidence type="ECO:0000313" key="6">
    <source>
        <dbReference type="EMBL" id="SHI06106.1"/>
    </source>
</evidence>
<dbReference type="GO" id="GO:0016887">
    <property type="term" value="F:ATP hydrolysis activity"/>
    <property type="evidence" value="ECO:0007669"/>
    <property type="project" value="InterPro"/>
</dbReference>
<dbReference type="InterPro" id="IPR027417">
    <property type="entry name" value="P-loop_NTPase"/>
</dbReference>
<dbReference type="Proteomes" id="UP000184526">
    <property type="component" value="Unassembled WGS sequence"/>
</dbReference>
<dbReference type="GO" id="GO:0098796">
    <property type="term" value="C:membrane protein complex"/>
    <property type="evidence" value="ECO:0007669"/>
    <property type="project" value="UniProtKB-ARBA"/>
</dbReference>
<dbReference type="InterPro" id="IPR017871">
    <property type="entry name" value="ABC_transporter-like_CS"/>
</dbReference>
<dbReference type="InterPro" id="IPR003439">
    <property type="entry name" value="ABC_transporter-like_ATP-bd"/>
</dbReference>
<evidence type="ECO:0000256" key="1">
    <source>
        <dbReference type="ARBA" id="ARBA00005417"/>
    </source>
</evidence>
<feature type="domain" description="ABC transporter" evidence="5">
    <location>
        <begin position="4"/>
        <end position="235"/>
    </location>
</feature>
<sequence length="235" mass="26266">MSLLETSKLIKTYGLVKETRVEALKSTNLHIEQGEFVSIIGASGSGKSTLLHLMAGLDTPSSGKVYIAGNDIYTMNEKELAKFRRQNIGFIFQFFNLIPILTVEENIKLPLIMDKQKIDEAYFEEIIQVLGLQDRKKHLPNEISGGQQQRVAIARALMSKPKIIFADEPTGNLDSKNTQEVLELLAKSIKKYKQTLVMITHDPEIAKTADRIIVLKDGVAYEGEEALSSLTMVEK</sequence>
<dbReference type="GO" id="GO:0022857">
    <property type="term" value="F:transmembrane transporter activity"/>
    <property type="evidence" value="ECO:0007669"/>
    <property type="project" value="UniProtKB-ARBA"/>
</dbReference>
<dbReference type="InterPro" id="IPR003593">
    <property type="entry name" value="AAA+_ATPase"/>
</dbReference>
<gene>
    <name evidence="6" type="ORF">SAMN02745196_02592</name>
</gene>
<evidence type="ECO:0000256" key="4">
    <source>
        <dbReference type="ARBA" id="ARBA00022840"/>
    </source>
</evidence>
<evidence type="ECO:0000256" key="2">
    <source>
        <dbReference type="ARBA" id="ARBA00022448"/>
    </source>
</evidence>
<dbReference type="GO" id="GO:0005524">
    <property type="term" value="F:ATP binding"/>
    <property type="evidence" value="ECO:0007669"/>
    <property type="project" value="UniProtKB-KW"/>
</dbReference>
<dbReference type="Gene3D" id="3.40.50.300">
    <property type="entry name" value="P-loop containing nucleotide triphosphate hydrolases"/>
    <property type="match status" value="1"/>
</dbReference>
<comment type="similarity">
    <text evidence="1">Belongs to the ABC transporter superfamily.</text>
</comment>
<dbReference type="InterPro" id="IPR017911">
    <property type="entry name" value="MacB-like_ATP-bd"/>
</dbReference>
<dbReference type="OrthoDB" id="9802264at2"/>
<evidence type="ECO:0000256" key="3">
    <source>
        <dbReference type="ARBA" id="ARBA00022741"/>
    </source>
</evidence>
<dbReference type="STRING" id="1121306.SAMN02745196_02592"/>
<dbReference type="EMBL" id="FQXP01000011">
    <property type="protein sequence ID" value="SHI06106.1"/>
    <property type="molecule type" value="Genomic_DNA"/>
</dbReference>
<keyword evidence="2" id="KW-0813">Transport</keyword>
<name>A0A1M5Y2B0_9CLOT</name>
<evidence type="ECO:0000259" key="5">
    <source>
        <dbReference type="PROSITE" id="PS50893"/>
    </source>
</evidence>
<dbReference type="CDD" id="cd03255">
    <property type="entry name" value="ABC_MJ0796_LolCDE_FtsE"/>
    <property type="match status" value="1"/>
</dbReference>